<dbReference type="Proteomes" id="UP001199260">
    <property type="component" value="Unassembled WGS sequence"/>
</dbReference>
<keyword evidence="3" id="KW-1185">Reference proteome</keyword>
<evidence type="ECO:0000256" key="1">
    <source>
        <dbReference type="SAM" id="SignalP"/>
    </source>
</evidence>
<accession>A0AAW4XXX5</accession>
<dbReference type="RefSeq" id="WP_230776603.1">
    <property type="nucleotide sequence ID" value="NZ_JAJNCT010000020.1"/>
</dbReference>
<comment type="caution">
    <text evidence="2">The sequence shown here is derived from an EMBL/GenBank/DDBJ whole genome shotgun (WGS) entry which is preliminary data.</text>
</comment>
<evidence type="ECO:0000313" key="3">
    <source>
        <dbReference type="Proteomes" id="UP001199260"/>
    </source>
</evidence>
<feature type="signal peptide" evidence="1">
    <location>
        <begin position="1"/>
        <end position="23"/>
    </location>
</feature>
<evidence type="ECO:0008006" key="4">
    <source>
        <dbReference type="Google" id="ProtNLM"/>
    </source>
</evidence>
<dbReference type="AlphaFoldDB" id="A0AAW4XXX5"/>
<reference evidence="2 3" key="1">
    <citation type="submission" date="2021-11" db="EMBL/GenBank/DDBJ databases">
        <title>Genome sequence.</title>
        <authorList>
            <person name="Sun Q."/>
        </authorList>
    </citation>
    <scope>NUCLEOTIDE SEQUENCE [LARGE SCALE GENOMIC DNA]</scope>
    <source>
        <strain evidence="2 3">KCTC 12005</strain>
    </source>
</reference>
<proteinExistence type="predicted"/>
<name>A0AAW4XXX5_9BURK</name>
<evidence type="ECO:0000313" key="2">
    <source>
        <dbReference type="EMBL" id="MCD2166415.1"/>
    </source>
</evidence>
<dbReference type="EMBL" id="JAJNCT010000020">
    <property type="protein sequence ID" value="MCD2166415.1"/>
    <property type="molecule type" value="Genomic_DNA"/>
</dbReference>
<sequence>MHRTITAIALSLALLTAHPAANASNPFAPTESQCAAIFKAAGDKYAGMWLGEDSKLVLGLTSPVELDREIQQMLHIVYVPYSMAELQRLHKQIVLKKFNNNQYITGSQIDYKMNRIVITTQKENLSKAMSLFEDQGIDVKMVHFKAQHTTVTFMPLVDEGSCKGPSH</sequence>
<protein>
    <recommendedName>
        <fullName evidence="4">DUF4252 domain-containing protein</fullName>
    </recommendedName>
</protein>
<feature type="chain" id="PRO_5043958118" description="DUF4252 domain-containing protein" evidence="1">
    <location>
        <begin position="24"/>
        <end position="167"/>
    </location>
</feature>
<gene>
    <name evidence="2" type="ORF">LPW39_14925</name>
</gene>
<organism evidence="2 3">
    <name type="scientific">Comamonas koreensis</name>
    <dbReference type="NCBI Taxonomy" id="160825"/>
    <lineage>
        <taxon>Bacteria</taxon>
        <taxon>Pseudomonadati</taxon>
        <taxon>Pseudomonadota</taxon>
        <taxon>Betaproteobacteria</taxon>
        <taxon>Burkholderiales</taxon>
        <taxon>Comamonadaceae</taxon>
        <taxon>Comamonas</taxon>
    </lineage>
</organism>
<keyword evidence="1" id="KW-0732">Signal</keyword>